<keyword evidence="3" id="KW-1185">Reference proteome</keyword>
<evidence type="ECO:0000313" key="3">
    <source>
        <dbReference type="Proteomes" id="UP001140091"/>
    </source>
</evidence>
<reference evidence="2" key="1">
    <citation type="submission" date="2022-06" db="EMBL/GenBank/DDBJ databases">
        <title>Genome Sequence of Candolleomyces eurysporus.</title>
        <authorList>
            <person name="Buettner E."/>
        </authorList>
    </citation>
    <scope>NUCLEOTIDE SEQUENCE</scope>
    <source>
        <strain evidence="2">VTCC 930004</strain>
    </source>
</reference>
<dbReference type="AlphaFoldDB" id="A0A9W8J7K6"/>
<name>A0A9W8J7K6_9AGAR</name>
<comment type="caution">
    <text evidence="2">The sequence shown here is derived from an EMBL/GenBank/DDBJ whole genome shotgun (WGS) entry which is preliminary data.</text>
</comment>
<organism evidence="2 3">
    <name type="scientific">Candolleomyces eurysporus</name>
    <dbReference type="NCBI Taxonomy" id="2828524"/>
    <lineage>
        <taxon>Eukaryota</taxon>
        <taxon>Fungi</taxon>
        <taxon>Dikarya</taxon>
        <taxon>Basidiomycota</taxon>
        <taxon>Agaricomycotina</taxon>
        <taxon>Agaricomycetes</taxon>
        <taxon>Agaricomycetidae</taxon>
        <taxon>Agaricales</taxon>
        <taxon>Agaricineae</taxon>
        <taxon>Psathyrellaceae</taxon>
        <taxon>Candolleomyces</taxon>
    </lineage>
</organism>
<feature type="non-terminal residue" evidence="2">
    <location>
        <position position="1"/>
    </location>
</feature>
<proteinExistence type="predicted"/>
<dbReference type="Proteomes" id="UP001140091">
    <property type="component" value="Unassembled WGS sequence"/>
</dbReference>
<sequence length="160" mass="17870">MPASPKWDLSSILMVSRTTRSGFLTLCRFFAGAISYLLFDLARLVNSSLFIAQWPGRWKSRNRRIGSITTSIYSSIETWSCAITVAALGILTRSDVNLNSRVTYQMMRAHASTHPDDNDDRVMDEEEDAEGSDISTDSEEEESGGEEETDEDDNGHYASD</sequence>
<feature type="region of interest" description="Disordered" evidence="1">
    <location>
        <begin position="110"/>
        <end position="160"/>
    </location>
</feature>
<gene>
    <name evidence="2" type="ORF">H1R20_g11199</name>
</gene>
<protein>
    <submittedName>
        <fullName evidence="2">Uncharacterized protein</fullName>
    </submittedName>
</protein>
<evidence type="ECO:0000313" key="2">
    <source>
        <dbReference type="EMBL" id="KAJ2925900.1"/>
    </source>
</evidence>
<accession>A0A9W8J7K6</accession>
<feature type="compositionally biased region" description="Acidic residues" evidence="1">
    <location>
        <begin position="117"/>
        <end position="153"/>
    </location>
</feature>
<evidence type="ECO:0000256" key="1">
    <source>
        <dbReference type="SAM" id="MobiDB-lite"/>
    </source>
</evidence>
<dbReference type="EMBL" id="JANBPK010001101">
    <property type="protein sequence ID" value="KAJ2925900.1"/>
    <property type="molecule type" value="Genomic_DNA"/>
</dbReference>